<sequence length="226" mass="25418">MRQVQKAEDGNYRRDSATAIWRRWIEQDWSRQQGGSVRRGEMAAGGDRSGWDTDGLYKRDDLETKGKRHDGGLAKRHECLNGTTTILKAGYGNSTMRRLWLRTAGAESARQGKDSASESSFQEDGFEPVKVKISEIVDDIDTSNRMFYGSGGPYPMFPGKDTSRAVALMSFNRKDLNGNSKGLNKSELELKEYSTASVRMLHPHQLIASNMVSDKLYAVNVMYYDL</sequence>
<dbReference type="InterPro" id="IPR036400">
    <property type="entry name" value="Cyt_B5-like_heme/steroid_sf"/>
</dbReference>
<dbReference type="PANTHER" id="PTHR10281:SF72">
    <property type="entry name" value="NEUDESIN"/>
    <property type="match status" value="1"/>
</dbReference>
<evidence type="ECO:0000313" key="10">
    <source>
        <dbReference type="Proteomes" id="UP000233551"/>
    </source>
</evidence>
<comment type="subcellular location">
    <subcellularLocation>
        <location evidence="1">Endoplasmic reticulum</location>
    </subcellularLocation>
</comment>
<dbReference type="GO" id="GO:0016020">
    <property type="term" value="C:membrane"/>
    <property type="evidence" value="ECO:0007669"/>
    <property type="project" value="TreeGrafter"/>
</dbReference>
<feature type="region of interest" description="Disordered" evidence="8">
    <location>
        <begin position="32"/>
        <end position="69"/>
    </location>
</feature>
<evidence type="ECO:0000256" key="1">
    <source>
        <dbReference type="ARBA" id="ARBA00004240"/>
    </source>
</evidence>
<name>A0A2I0JKX2_PUNGR</name>
<reference evidence="9 10" key="1">
    <citation type="submission" date="2017-11" db="EMBL/GenBank/DDBJ databases">
        <title>De-novo sequencing of pomegranate (Punica granatum L.) genome.</title>
        <authorList>
            <person name="Akparov Z."/>
            <person name="Amiraslanov A."/>
            <person name="Hajiyeva S."/>
            <person name="Abbasov M."/>
            <person name="Kaur K."/>
            <person name="Hamwieh A."/>
            <person name="Solovyev V."/>
            <person name="Salamov A."/>
            <person name="Braich B."/>
            <person name="Kosarev P."/>
            <person name="Mahmoud A."/>
            <person name="Hajiyev E."/>
            <person name="Babayeva S."/>
            <person name="Izzatullayeva V."/>
            <person name="Mammadov A."/>
            <person name="Mammadov A."/>
            <person name="Sharifova S."/>
            <person name="Ojaghi J."/>
            <person name="Eynullazada K."/>
            <person name="Bayramov B."/>
            <person name="Abdulazimova A."/>
            <person name="Shahmuradov I."/>
        </authorList>
    </citation>
    <scope>NUCLEOTIDE SEQUENCE [LARGE SCALE GENOMIC DNA]</scope>
    <source>
        <strain evidence="10">cv. AG2017</strain>
        <tissue evidence="9">Leaf</tissue>
    </source>
</reference>
<comment type="caution">
    <text evidence="9">The sequence shown here is derived from an EMBL/GenBank/DDBJ whole genome shotgun (WGS) entry which is preliminary data.</text>
</comment>
<keyword evidence="4" id="KW-0479">Metal-binding</keyword>
<accession>A0A2I0JKX2</accession>
<keyword evidence="3" id="KW-0754">Steroid-binding</keyword>
<gene>
    <name evidence="9" type="ORF">CRG98_022976</name>
</gene>
<dbReference type="AlphaFoldDB" id="A0A2I0JKX2"/>
<keyword evidence="7" id="KW-0446">Lipid-binding</keyword>
<evidence type="ECO:0000256" key="4">
    <source>
        <dbReference type="ARBA" id="ARBA00022723"/>
    </source>
</evidence>
<organism evidence="9 10">
    <name type="scientific">Punica granatum</name>
    <name type="common">Pomegranate</name>
    <dbReference type="NCBI Taxonomy" id="22663"/>
    <lineage>
        <taxon>Eukaryota</taxon>
        <taxon>Viridiplantae</taxon>
        <taxon>Streptophyta</taxon>
        <taxon>Embryophyta</taxon>
        <taxon>Tracheophyta</taxon>
        <taxon>Spermatophyta</taxon>
        <taxon>Magnoliopsida</taxon>
        <taxon>eudicotyledons</taxon>
        <taxon>Gunneridae</taxon>
        <taxon>Pentapetalae</taxon>
        <taxon>rosids</taxon>
        <taxon>malvids</taxon>
        <taxon>Myrtales</taxon>
        <taxon>Lythraceae</taxon>
        <taxon>Punica</taxon>
    </lineage>
</organism>
<dbReference type="Proteomes" id="UP000233551">
    <property type="component" value="Unassembled WGS sequence"/>
</dbReference>
<evidence type="ECO:0000256" key="8">
    <source>
        <dbReference type="SAM" id="MobiDB-lite"/>
    </source>
</evidence>
<dbReference type="STRING" id="22663.A0A2I0JKX2"/>
<evidence type="ECO:0000313" key="9">
    <source>
        <dbReference type="EMBL" id="PKI56593.1"/>
    </source>
</evidence>
<evidence type="ECO:0000256" key="7">
    <source>
        <dbReference type="ARBA" id="ARBA00023121"/>
    </source>
</evidence>
<dbReference type="GO" id="GO:0046872">
    <property type="term" value="F:metal ion binding"/>
    <property type="evidence" value="ECO:0007669"/>
    <property type="project" value="UniProtKB-KW"/>
</dbReference>
<keyword evidence="10" id="KW-1185">Reference proteome</keyword>
<evidence type="ECO:0000256" key="5">
    <source>
        <dbReference type="ARBA" id="ARBA00022824"/>
    </source>
</evidence>
<keyword evidence="2" id="KW-0349">Heme</keyword>
<dbReference type="PANTHER" id="PTHR10281">
    <property type="entry name" value="MEMBRANE-ASSOCIATED PROGESTERONE RECEPTOR COMPONENT-RELATED"/>
    <property type="match status" value="1"/>
</dbReference>
<evidence type="ECO:0000256" key="3">
    <source>
        <dbReference type="ARBA" id="ARBA00022665"/>
    </source>
</evidence>
<protein>
    <submittedName>
        <fullName evidence="9">Uncharacterized protein</fullName>
    </submittedName>
</protein>
<evidence type="ECO:0000256" key="2">
    <source>
        <dbReference type="ARBA" id="ARBA00022617"/>
    </source>
</evidence>
<keyword evidence="5" id="KW-0256">Endoplasmic reticulum</keyword>
<dbReference type="Gene3D" id="3.10.120.10">
    <property type="entry name" value="Cytochrome b5-like heme/steroid binding domain"/>
    <property type="match status" value="1"/>
</dbReference>
<feature type="compositionally biased region" description="Basic and acidic residues" evidence="8">
    <location>
        <begin position="49"/>
        <end position="69"/>
    </location>
</feature>
<keyword evidence="6" id="KW-0408">Iron</keyword>
<dbReference type="EMBL" id="PGOL01001591">
    <property type="protein sequence ID" value="PKI56593.1"/>
    <property type="molecule type" value="Genomic_DNA"/>
</dbReference>
<evidence type="ECO:0000256" key="6">
    <source>
        <dbReference type="ARBA" id="ARBA00023004"/>
    </source>
</evidence>
<dbReference type="GO" id="GO:0005783">
    <property type="term" value="C:endoplasmic reticulum"/>
    <property type="evidence" value="ECO:0007669"/>
    <property type="project" value="UniProtKB-SubCell"/>
</dbReference>
<proteinExistence type="predicted"/>
<dbReference type="GO" id="GO:0005496">
    <property type="term" value="F:steroid binding"/>
    <property type="evidence" value="ECO:0007669"/>
    <property type="project" value="UniProtKB-KW"/>
</dbReference>
<dbReference type="InterPro" id="IPR050577">
    <property type="entry name" value="MAPR/NEUFC/NENF-like"/>
</dbReference>